<evidence type="ECO:0000256" key="7">
    <source>
        <dbReference type="SAM" id="Phobius"/>
    </source>
</evidence>
<evidence type="ECO:0000256" key="1">
    <source>
        <dbReference type="ARBA" id="ARBA00005445"/>
    </source>
</evidence>
<keyword evidence="7" id="KW-0472">Membrane</keyword>
<evidence type="ECO:0000256" key="5">
    <source>
        <dbReference type="ARBA" id="ARBA00023088"/>
    </source>
</evidence>
<evidence type="ECO:0000313" key="9">
    <source>
        <dbReference type="EMBL" id="KKT38491.1"/>
    </source>
</evidence>
<gene>
    <name evidence="9" type="ORF">UW26_C0016G0003</name>
</gene>
<dbReference type="InterPro" id="IPR013783">
    <property type="entry name" value="Ig-like_fold"/>
</dbReference>
<feature type="domain" description="Fibronectin type-III" evidence="8">
    <location>
        <begin position="294"/>
        <end position="381"/>
    </location>
</feature>
<feature type="transmembrane region" description="Helical" evidence="7">
    <location>
        <begin position="405"/>
        <end position="422"/>
    </location>
</feature>
<dbReference type="Pfam" id="PF00746">
    <property type="entry name" value="Gram_pos_anchor"/>
    <property type="match status" value="1"/>
</dbReference>
<name>A0A0G1GTR4_9BACT</name>
<dbReference type="Pfam" id="PF11999">
    <property type="entry name" value="Ice_binding"/>
    <property type="match status" value="1"/>
</dbReference>
<evidence type="ECO:0000256" key="6">
    <source>
        <dbReference type="SAM" id="MobiDB-lite"/>
    </source>
</evidence>
<dbReference type="PROSITE" id="PS50853">
    <property type="entry name" value="FN3"/>
    <property type="match status" value="1"/>
</dbReference>
<keyword evidence="7" id="KW-0812">Transmembrane</keyword>
<protein>
    <recommendedName>
        <fullName evidence="8">Fibronectin type-III domain-containing protein</fullName>
    </recommendedName>
</protein>
<keyword evidence="7" id="KW-1133">Transmembrane helix</keyword>
<sequence>MKIRKIFSTITSSLLVFIPLLTTFLYTAPTPVYAATSPSLGQADSFAILAGTPNITNTGTSAITGNVGLDPATGAGIGLTCAEVTGTIYDNDGAYTGGGGGSTACRITNAALLTQAKADLVSAYDALSSGDNATCTVTYAGTQDLVGLSLVPGVYCADAFALSGTLTLSGSGVWVFRSASTLVTSGTANIIGGDACSVWWKVVSSATLGTNTDLTGNILALTDITMATGADLSGRALARNGAVTLDSNTINKSSCSTVPVTNNPPAPTAAPLAPIDSTSAPNPPCPPIIEGVVAPAIIDSNRVDADSIFVSWGPYSGTDQFNVRYGPSDGNWLYNTDVTGFSTTLNGLPSNTPLWVQVAARNECQIGEYGPASLIGRIAPVSYPDTFVPRLPNTGLAPEDNYSNWYILAGVLLGSSALLISIRRKV</sequence>
<proteinExistence type="inferred from homology"/>
<dbReference type="Proteomes" id="UP000034097">
    <property type="component" value="Unassembled WGS sequence"/>
</dbReference>
<evidence type="ECO:0000259" key="8">
    <source>
        <dbReference type="PROSITE" id="PS50853"/>
    </source>
</evidence>
<dbReference type="SUPFAM" id="SSF49265">
    <property type="entry name" value="Fibronectin type III"/>
    <property type="match status" value="1"/>
</dbReference>
<keyword evidence="4" id="KW-0732">Signal</keyword>
<feature type="region of interest" description="Disordered" evidence="6">
    <location>
        <begin position="254"/>
        <end position="276"/>
    </location>
</feature>
<keyword evidence="5" id="KW-0572">Peptidoglycan-anchor</keyword>
<dbReference type="InterPro" id="IPR036116">
    <property type="entry name" value="FN3_sf"/>
</dbReference>
<dbReference type="EMBL" id="LCHQ01000016">
    <property type="protein sequence ID" value="KKT38491.1"/>
    <property type="molecule type" value="Genomic_DNA"/>
</dbReference>
<organism evidence="9 10">
    <name type="scientific">Candidatus Collierbacteria bacterium GW2011_GWF1_44_12</name>
    <dbReference type="NCBI Taxonomy" id="1618402"/>
    <lineage>
        <taxon>Bacteria</taxon>
        <taxon>Candidatus Collieribacteriota</taxon>
    </lineage>
</organism>
<keyword evidence="3" id="KW-0964">Secreted</keyword>
<dbReference type="InterPro" id="IPR003961">
    <property type="entry name" value="FN3_dom"/>
</dbReference>
<comment type="similarity">
    <text evidence="1">Belongs to the ice-binding protein family.</text>
</comment>
<evidence type="ECO:0000313" key="10">
    <source>
        <dbReference type="Proteomes" id="UP000034097"/>
    </source>
</evidence>
<accession>A0A0G1GTR4</accession>
<keyword evidence="2" id="KW-0134">Cell wall</keyword>
<evidence type="ECO:0000256" key="2">
    <source>
        <dbReference type="ARBA" id="ARBA00022512"/>
    </source>
</evidence>
<evidence type="ECO:0000256" key="3">
    <source>
        <dbReference type="ARBA" id="ARBA00022525"/>
    </source>
</evidence>
<dbReference type="CDD" id="cd00063">
    <property type="entry name" value="FN3"/>
    <property type="match status" value="1"/>
</dbReference>
<evidence type="ECO:0000256" key="4">
    <source>
        <dbReference type="ARBA" id="ARBA00022729"/>
    </source>
</evidence>
<dbReference type="InterPro" id="IPR021884">
    <property type="entry name" value="Ice-bd_prot"/>
</dbReference>
<comment type="caution">
    <text evidence="9">The sequence shown here is derived from an EMBL/GenBank/DDBJ whole genome shotgun (WGS) entry which is preliminary data.</text>
</comment>
<dbReference type="InterPro" id="IPR019931">
    <property type="entry name" value="LPXTG_anchor"/>
</dbReference>
<dbReference type="AlphaFoldDB" id="A0A0G1GTR4"/>
<dbReference type="Gene3D" id="2.60.40.10">
    <property type="entry name" value="Immunoglobulins"/>
    <property type="match status" value="1"/>
</dbReference>
<reference evidence="9 10" key="1">
    <citation type="journal article" date="2015" name="Nature">
        <title>rRNA introns, odd ribosomes, and small enigmatic genomes across a large radiation of phyla.</title>
        <authorList>
            <person name="Brown C.T."/>
            <person name="Hug L.A."/>
            <person name="Thomas B.C."/>
            <person name="Sharon I."/>
            <person name="Castelle C.J."/>
            <person name="Singh A."/>
            <person name="Wilkins M.J."/>
            <person name="Williams K.H."/>
            <person name="Banfield J.F."/>
        </authorList>
    </citation>
    <scope>NUCLEOTIDE SEQUENCE [LARGE SCALE GENOMIC DNA]</scope>
</reference>